<dbReference type="Pfam" id="PF14367">
    <property type="entry name" value="DUF4411"/>
    <property type="match status" value="1"/>
</dbReference>
<dbReference type="Gene3D" id="3.40.50.1010">
    <property type="entry name" value="5'-nuclease"/>
    <property type="match status" value="1"/>
</dbReference>
<organism evidence="1 2">
    <name type="scientific">Poritiphilus flavus</name>
    <dbReference type="NCBI Taxonomy" id="2697053"/>
    <lineage>
        <taxon>Bacteria</taxon>
        <taxon>Pseudomonadati</taxon>
        <taxon>Bacteroidota</taxon>
        <taxon>Flavobacteriia</taxon>
        <taxon>Flavobacteriales</taxon>
        <taxon>Flavobacteriaceae</taxon>
        <taxon>Poritiphilus</taxon>
    </lineage>
</organism>
<accession>A0A6L9EIE7</accession>
<dbReference type="AlphaFoldDB" id="A0A6L9EIE7"/>
<evidence type="ECO:0000313" key="1">
    <source>
        <dbReference type="EMBL" id="NAS14435.1"/>
    </source>
</evidence>
<evidence type="ECO:0000313" key="2">
    <source>
        <dbReference type="Proteomes" id="UP000475249"/>
    </source>
</evidence>
<gene>
    <name evidence="1" type="ORF">GTQ38_20660</name>
</gene>
<sequence>MIERGYPLYCLDANVLIQAWQKYYSPEISPSYWDTLNDLGRRGIIFVPSAVKDEIEKGEDDLYLWLKSSSIPIRQIDGQVTKCLKDIYAANPTHKYLVSSNGIHSLADPWVIAHAINENAVVVTKEIKDVYKKPTKIKIPHVCDNMKIKWINDFDFIKEVNIRFNCELK</sequence>
<dbReference type="RefSeq" id="WP_161437484.1">
    <property type="nucleotide sequence ID" value="NZ_WXYO01000011.1"/>
</dbReference>
<dbReference type="InterPro" id="IPR016541">
    <property type="entry name" value="UCP008505"/>
</dbReference>
<dbReference type="Proteomes" id="UP000475249">
    <property type="component" value="Unassembled WGS sequence"/>
</dbReference>
<dbReference type="InterPro" id="IPR029060">
    <property type="entry name" value="PIN-like_dom_sf"/>
</dbReference>
<dbReference type="PIRSF" id="PIRSF008505">
    <property type="entry name" value="UCP008505"/>
    <property type="match status" value="1"/>
</dbReference>
<dbReference type="EMBL" id="WXYO01000011">
    <property type="protein sequence ID" value="NAS14435.1"/>
    <property type="molecule type" value="Genomic_DNA"/>
</dbReference>
<protein>
    <submittedName>
        <fullName evidence="1">DUF4411 family protein</fullName>
    </submittedName>
</protein>
<dbReference type="SUPFAM" id="SSF88723">
    <property type="entry name" value="PIN domain-like"/>
    <property type="match status" value="1"/>
</dbReference>
<comment type="caution">
    <text evidence="1">The sequence shown here is derived from an EMBL/GenBank/DDBJ whole genome shotgun (WGS) entry which is preliminary data.</text>
</comment>
<proteinExistence type="predicted"/>
<reference evidence="1 2" key="1">
    <citation type="submission" date="2020-01" db="EMBL/GenBank/DDBJ databases">
        <title>Bacteria diversity of Porities sp.</title>
        <authorList>
            <person name="Wang G."/>
        </authorList>
    </citation>
    <scope>NUCLEOTIDE SEQUENCE [LARGE SCALE GENOMIC DNA]</scope>
    <source>
        <strain evidence="1 2">R33</strain>
    </source>
</reference>
<keyword evidence="2" id="KW-1185">Reference proteome</keyword>
<name>A0A6L9EIE7_9FLAO</name>